<dbReference type="AlphaFoldDB" id="A0A1T5E9S1"/>
<gene>
    <name evidence="3" type="ORF">SAMN05660477_01228</name>
</gene>
<evidence type="ECO:0000256" key="1">
    <source>
        <dbReference type="ARBA" id="ARBA00023027"/>
    </source>
</evidence>
<evidence type="ECO:0000259" key="2">
    <source>
        <dbReference type="Pfam" id="PF01370"/>
    </source>
</evidence>
<dbReference type="SUPFAM" id="SSF51735">
    <property type="entry name" value="NAD(P)-binding Rossmann-fold domains"/>
    <property type="match status" value="1"/>
</dbReference>
<dbReference type="Gene3D" id="3.40.50.720">
    <property type="entry name" value="NAD(P)-binding Rossmann-like Domain"/>
    <property type="match status" value="1"/>
</dbReference>
<accession>A0A1T5E9S1</accession>
<dbReference type="PANTHER" id="PTHR43574">
    <property type="entry name" value="EPIMERASE-RELATED"/>
    <property type="match status" value="1"/>
</dbReference>
<dbReference type="Proteomes" id="UP000191112">
    <property type="component" value="Unassembled WGS sequence"/>
</dbReference>
<dbReference type="Gene3D" id="3.90.25.10">
    <property type="entry name" value="UDP-galactose 4-epimerase, domain 1"/>
    <property type="match status" value="1"/>
</dbReference>
<evidence type="ECO:0000313" key="3">
    <source>
        <dbReference type="EMBL" id="SKB80788.1"/>
    </source>
</evidence>
<dbReference type="Pfam" id="PF01370">
    <property type="entry name" value="Epimerase"/>
    <property type="match status" value="1"/>
</dbReference>
<dbReference type="PRINTS" id="PR01713">
    <property type="entry name" value="NUCEPIMERASE"/>
</dbReference>
<organism evidence="3 4">
    <name type="scientific">Soonwooa buanensis</name>
    <dbReference type="NCBI Taxonomy" id="619805"/>
    <lineage>
        <taxon>Bacteria</taxon>
        <taxon>Pseudomonadati</taxon>
        <taxon>Bacteroidota</taxon>
        <taxon>Flavobacteriia</taxon>
        <taxon>Flavobacteriales</taxon>
        <taxon>Weeksellaceae</taxon>
        <taxon>Chryseobacterium group</taxon>
        <taxon>Soonwooa</taxon>
    </lineage>
</organism>
<feature type="domain" description="NAD-dependent epimerase/dehydratase" evidence="2">
    <location>
        <begin position="33"/>
        <end position="298"/>
    </location>
</feature>
<dbReference type="InterPro" id="IPR001509">
    <property type="entry name" value="Epimerase_deHydtase"/>
</dbReference>
<reference evidence="3 4" key="1">
    <citation type="submission" date="2017-02" db="EMBL/GenBank/DDBJ databases">
        <authorList>
            <person name="Peterson S.W."/>
        </authorList>
    </citation>
    <scope>NUCLEOTIDE SEQUENCE [LARGE SCALE GENOMIC DNA]</scope>
    <source>
        <strain evidence="3 4">DSM 22323</strain>
    </source>
</reference>
<protein>
    <submittedName>
        <fullName evidence="3">UDP-glucuronate 4-epimerase</fullName>
    </submittedName>
</protein>
<dbReference type="STRING" id="619805.SAMN05660477_01228"/>
<keyword evidence="1" id="KW-0520">NAD</keyword>
<name>A0A1T5E9S1_9FLAO</name>
<sequence>MCEKLQLVTKAFCQKSLYFITFANQENTSMQYLVTGGSGFIGSHLVEHLLKNGHSVINIDNFDDFYDYKIKIENTLDSIGLSPDFSFKTKEEDIAKLESLTKSDKYQLYYQDIRDLDGLERIFDKHKIDLVIHLAALAGVRPSIERPLDYESVNIRGTMNLWELCKKHNIKKFVCASSSSVYGNNEKIPFSETDNVDRPISPYAATKKCGEIMGHVYHHLYNIDMIQLRFFTVYGPKQRPDLAIHKFTKLISEEKELPFYGDGSTARDYTFIDDIIDGILKSINYLEKNDNVYEILNLGESEVINLNEMLSTIETEMSQKAHLKKLPMQPGDVTKTNADITKAMTIIDYKPTTNFQNGIKKFVEWFLRKA</sequence>
<dbReference type="EMBL" id="FUYZ01000003">
    <property type="protein sequence ID" value="SKB80788.1"/>
    <property type="molecule type" value="Genomic_DNA"/>
</dbReference>
<evidence type="ECO:0000313" key="4">
    <source>
        <dbReference type="Proteomes" id="UP000191112"/>
    </source>
</evidence>
<keyword evidence="4" id="KW-1185">Reference proteome</keyword>
<proteinExistence type="predicted"/>
<dbReference type="InterPro" id="IPR036291">
    <property type="entry name" value="NAD(P)-bd_dom_sf"/>
</dbReference>